<dbReference type="PROSITE" id="PS52016">
    <property type="entry name" value="TONB_DEPENDENT_REC_3"/>
    <property type="match status" value="1"/>
</dbReference>
<dbReference type="PANTHER" id="PTHR30069:SF29">
    <property type="entry name" value="HEMOGLOBIN AND HEMOGLOBIN-HAPTOGLOBIN-BINDING PROTEIN 1-RELATED"/>
    <property type="match status" value="1"/>
</dbReference>
<dbReference type="Proteomes" id="UP000184164">
    <property type="component" value="Unassembled WGS sequence"/>
</dbReference>
<dbReference type="GO" id="GO:0044718">
    <property type="term" value="P:siderophore transmembrane transport"/>
    <property type="evidence" value="ECO:0007669"/>
    <property type="project" value="TreeGrafter"/>
</dbReference>
<dbReference type="Pfam" id="PF13715">
    <property type="entry name" value="CarbopepD_reg_2"/>
    <property type="match status" value="1"/>
</dbReference>
<keyword evidence="2" id="KW-0812">Transmembrane</keyword>
<dbReference type="InterPro" id="IPR023996">
    <property type="entry name" value="TonB-dep_OMP_SusC/RagA"/>
</dbReference>
<dbReference type="Pfam" id="PF07715">
    <property type="entry name" value="Plug"/>
    <property type="match status" value="1"/>
</dbReference>
<dbReference type="InterPro" id="IPR008969">
    <property type="entry name" value="CarboxyPept-like_regulatory"/>
</dbReference>
<dbReference type="NCBIfam" id="TIGR04057">
    <property type="entry name" value="SusC_RagA_signa"/>
    <property type="match status" value="1"/>
</dbReference>
<name>A0A1M5GB49_9BACT</name>
<keyword evidence="2" id="KW-0813">Transport</keyword>
<keyword evidence="2" id="KW-0998">Cell outer membrane</keyword>
<feature type="domain" description="TonB-dependent receptor-like beta-barrel" evidence="4">
    <location>
        <begin position="548"/>
        <end position="1012"/>
    </location>
</feature>
<dbReference type="AlphaFoldDB" id="A0A1M5GB49"/>
<keyword evidence="2 3" id="KW-0472">Membrane</keyword>
<dbReference type="InterPro" id="IPR039426">
    <property type="entry name" value="TonB-dep_rcpt-like"/>
</dbReference>
<evidence type="ECO:0000256" key="3">
    <source>
        <dbReference type="RuleBase" id="RU003357"/>
    </source>
</evidence>
<evidence type="ECO:0000259" key="5">
    <source>
        <dbReference type="Pfam" id="PF07715"/>
    </source>
</evidence>
<organism evidence="6 7">
    <name type="scientific">Mariniphaga anaerophila</name>
    <dbReference type="NCBI Taxonomy" id="1484053"/>
    <lineage>
        <taxon>Bacteria</taxon>
        <taxon>Pseudomonadati</taxon>
        <taxon>Bacteroidota</taxon>
        <taxon>Bacteroidia</taxon>
        <taxon>Marinilabiliales</taxon>
        <taxon>Prolixibacteraceae</taxon>
        <taxon>Mariniphaga</taxon>
    </lineage>
</organism>
<dbReference type="GO" id="GO:0009279">
    <property type="term" value="C:cell outer membrane"/>
    <property type="evidence" value="ECO:0007669"/>
    <property type="project" value="UniProtKB-SubCell"/>
</dbReference>
<evidence type="ECO:0000256" key="1">
    <source>
        <dbReference type="ARBA" id="ARBA00022729"/>
    </source>
</evidence>
<evidence type="ECO:0000259" key="4">
    <source>
        <dbReference type="Pfam" id="PF00593"/>
    </source>
</evidence>
<dbReference type="Pfam" id="PF00593">
    <property type="entry name" value="TonB_dep_Rec_b-barrel"/>
    <property type="match status" value="1"/>
</dbReference>
<dbReference type="SUPFAM" id="SSF49464">
    <property type="entry name" value="Carboxypeptidase regulatory domain-like"/>
    <property type="match status" value="1"/>
</dbReference>
<reference evidence="6 7" key="1">
    <citation type="submission" date="2016-11" db="EMBL/GenBank/DDBJ databases">
        <authorList>
            <person name="Jaros S."/>
            <person name="Januszkiewicz K."/>
            <person name="Wedrychowicz H."/>
        </authorList>
    </citation>
    <scope>NUCLEOTIDE SEQUENCE [LARGE SCALE GENOMIC DNA]</scope>
    <source>
        <strain evidence="6 7">DSM 26910</strain>
    </source>
</reference>
<gene>
    <name evidence="6" type="ORF">SAMN05444274_11825</name>
</gene>
<dbReference type="InterPro" id="IPR023997">
    <property type="entry name" value="TonB-dep_OMP_SusC/RagA_CS"/>
</dbReference>
<dbReference type="NCBIfam" id="TIGR04056">
    <property type="entry name" value="OMP_RagA_SusC"/>
    <property type="match status" value="1"/>
</dbReference>
<sequence>MKIFCLICFPFRRTLKKWGRIMRLTLFLMIGFLFTASANSYSQNTRLSVKLNDGTVAELMKYVEKHSDFVFLYKNEDLDMDKRITIDMKDATIQQVLDAGFKNQNVGWDVYDRQIVVHGKEAKVLSDRITQQSSIGGVVTDKSGLPLPGVTIMVAGTTVGTVTDADGKFSLAIPDDAETLQFSFVGMRTVEVSIDDRTIFSVVMEEEAIGLEEVVAIGYATRKAGELTGSVSTVQSSTIEEMAVVTPAEVLRTASGVSVRSSNTPGGGATVRIRGLGTINDNDPLWVVDGIPGGEVNPNNIESISILKDAAAQAIYGARAAGGVILVTTKSGKKKQKAQISVSVRSGISKNSNYYDMLNTQEYGEMLWLQAKNDGIANYSHPLYGDGDKPDIPEYIRPARATDVDLSLYDDKMIHEDGTDTYLIMKANKEGTDWLREASRSASYVESTVDLNGGSDNTTYSFQMGYLKEEGILKWTGYNRYNLRSNVTSDLTSWLQIGERLGITYSESEGHHENHSESSAVSWAYRMQPIIPVHDVAGNYAGTRAEGTGNAQNPLFILDSNKNDLRKRMNINGNVFLKLNLFEQLSFRTLFGVNHTSFHNRDLGFVEKAHAERGKYDSLTETARYYMQWNWTNTIEYSDVFDDVHNISAIVGSEAIDNNYNFIEASRSEFFSKDINYMQVATGLQSINNDGNNSSWALFSLFARVNYSYASKYLFEGVVRRDGSSRFGSENPYGIFPAFSVGWRITEESFMAPSASWLNELKIRAGYGETGNDRIGNYNSYTNFGLSYADSFYPIDGANVTTGTTGFYQTSFGNPNVKWETTQTTNIGFDGTLFKNIDFSLDLWKRRTSDMLYPKQIPMVLGQADAPSVNVGEMKNVGIDFELGYTNSALNGELKYNVDFDISTYKNEIVKLSDVDGEFLTGDSHREMVYTRAETGTSFPEFYGYVVEGIFQSEEEAAGHPTAFGEDGIYNEPGHYKYKDVKKDGVINSDDRTYIGSPHPDFTTGLNLNVSYKGINLVTYLYCSYGNEMVNYVRRFIDYAQFQGGKSHDRLYNSWGSPYLNDNSKAKLPLAETDDNGSQQPSTAFVEDASYLRMEHLRLGYDLNRLLKTNFRSLQLYGQVTNVFTITGYSGLDPEISRTGKNMGIDTGAWPTPRRFMIGLSLGI</sequence>
<dbReference type="InterPro" id="IPR000531">
    <property type="entry name" value="Beta-barrel_TonB"/>
</dbReference>
<accession>A0A1M5GB49</accession>
<dbReference type="PANTHER" id="PTHR30069">
    <property type="entry name" value="TONB-DEPENDENT OUTER MEMBRANE RECEPTOR"/>
    <property type="match status" value="1"/>
</dbReference>
<proteinExistence type="inferred from homology"/>
<keyword evidence="1" id="KW-0732">Signal</keyword>
<dbReference type="Gene3D" id="2.60.40.1120">
    <property type="entry name" value="Carboxypeptidase-like, regulatory domain"/>
    <property type="match status" value="1"/>
</dbReference>
<comment type="similarity">
    <text evidence="2 3">Belongs to the TonB-dependent receptor family.</text>
</comment>
<keyword evidence="3" id="KW-0798">TonB box</keyword>
<evidence type="ECO:0000256" key="2">
    <source>
        <dbReference type="PROSITE-ProRule" id="PRU01360"/>
    </source>
</evidence>
<feature type="domain" description="TonB-dependent receptor plug" evidence="5">
    <location>
        <begin position="226"/>
        <end position="324"/>
    </location>
</feature>
<comment type="subcellular location">
    <subcellularLocation>
        <location evidence="2">Cell outer membrane</location>
        <topology evidence="2">Multi-pass membrane protein</topology>
    </subcellularLocation>
</comment>
<evidence type="ECO:0000313" key="7">
    <source>
        <dbReference type="Proteomes" id="UP000184164"/>
    </source>
</evidence>
<dbReference type="InterPro" id="IPR012910">
    <property type="entry name" value="Plug_dom"/>
</dbReference>
<dbReference type="GO" id="GO:0015344">
    <property type="term" value="F:siderophore uptake transmembrane transporter activity"/>
    <property type="evidence" value="ECO:0007669"/>
    <property type="project" value="TreeGrafter"/>
</dbReference>
<dbReference type="SUPFAM" id="SSF56935">
    <property type="entry name" value="Porins"/>
    <property type="match status" value="1"/>
</dbReference>
<dbReference type="EMBL" id="FQUM01000018">
    <property type="protein sequence ID" value="SHG00691.1"/>
    <property type="molecule type" value="Genomic_DNA"/>
</dbReference>
<evidence type="ECO:0000313" key="6">
    <source>
        <dbReference type="EMBL" id="SHG00691.1"/>
    </source>
</evidence>
<dbReference type="Gene3D" id="2.170.130.10">
    <property type="entry name" value="TonB-dependent receptor, plug domain"/>
    <property type="match status" value="1"/>
</dbReference>
<dbReference type="OrthoDB" id="1109428at2"/>
<dbReference type="InterPro" id="IPR037066">
    <property type="entry name" value="Plug_dom_sf"/>
</dbReference>
<dbReference type="STRING" id="1484053.SAMN05444274_11825"/>
<keyword evidence="2" id="KW-1134">Transmembrane beta strand</keyword>
<keyword evidence="7" id="KW-1185">Reference proteome</keyword>
<protein>
    <submittedName>
        <fullName evidence="6">TonB-linked outer membrane protein, SusC/RagA family</fullName>
    </submittedName>
</protein>